<dbReference type="InterPro" id="IPR019405">
    <property type="entry name" value="Lactonase_7-beta_prop"/>
</dbReference>
<dbReference type="AlphaFoldDB" id="A0AAN9UMP4"/>
<dbReference type="SUPFAM" id="SSF50974">
    <property type="entry name" value="Nitrous oxide reductase, N-terminal domain"/>
    <property type="match status" value="1"/>
</dbReference>
<gene>
    <name evidence="4" type="ORF">SLS62_006805</name>
</gene>
<protein>
    <recommendedName>
        <fullName evidence="6">6-phosphogluconolactonase</fullName>
    </recommendedName>
</protein>
<evidence type="ECO:0000256" key="3">
    <source>
        <dbReference type="SAM" id="SignalP"/>
    </source>
</evidence>
<dbReference type="InterPro" id="IPR050282">
    <property type="entry name" value="Cycloisomerase_2"/>
</dbReference>
<dbReference type="PANTHER" id="PTHR30344:SF1">
    <property type="entry name" value="6-PHOSPHOGLUCONOLACTONASE"/>
    <property type="match status" value="1"/>
</dbReference>
<evidence type="ECO:0008006" key="6">
    <source>
        <dbReference type="Google" id="ProtNLM"/>
    </source>
</evidence>
<dbReference type="Pfam" id="PF10282">
    <property type="entry name" value="Lactonase"/>
    <property type="match status" value="1"/>
</dbReference>
<dbReference type="Proteomes" id="UP001320420">
    <property type="component" value="Unassembled WGS sequence"/>
</dbReference>
<accession>A0AAN9UMP4</accession>
<evidence type="ECO:0000313" key="4">
    <source>
        <dbReference type="EMBL" id="KAK7751260.1"/>
    </source>
</evidence>
<sequence>MVSSASTGLGFVAALPLLLLSRAHGAILLASHYTGEIHTLSLSTEDAEASLTVTSSTSGCGTLPAWLQWDAATETLYCVDESWYGSGMAASFSAGPDGALTQTGQATTSGASVHSTVFGGEDGKGDPSTLTTYKLPLSADTAVQQQFKFNLTAPGPNPRQEAAHPHSSFPDPTGRYLLVPDLGADLIRIFGIDAASGALADCGAGQADPGDGPRHGAFWAPNPAASPTDGLTLYTVNELGNSVSAWAVSYPADADASEGCLTLSKTQTLSTYAEGTTPPAGSKAAEVQVKGNFLYAANRADETFGAGQDSLATYAIDAETGEIAWLEATSAHAWYPRTFQVSAAGDLVAVGGQTSSNVAVIARDPATGRLGELVANVLVASPGTAGEEDGLSAVIWLE</sequence>
<keyword evidence="5" id="KW-1185">Reference proteome</keyword>
<comment type="caution">
    <text evidence="4">The sequence shown here is derived from an EMBL/GenBank/DDBJ whole genome shotgun (WGS) entry which is preliminary data.</text>
</comment>
<dbReference type="InterPro" id="IPR011045">
    <property type="entry name" value="N2O_reductase_N"/>
</dbReference>
<evidence type="ECO:0000256" key="2">
    <source>
        <dbReference type="SAM" id="MobiDB-lite"/>
    </source>
</evidence>
<feature type="signal peptide" evidence="3">
    <location>
        <begin position="1"/>
        <end position="25"/>
    </location>
</feature>
<dbReference type="EMBL" id="JAKJXP020000052">
    <property type="protein sequence ID" value="KAK7751260.1"/>
    <property type="molecule type" value="Genomic_DNA"/>
</dbReference>
<dbReference type="Gene3D" id="2.130.10.10">
    <property type="entry name" value="YVTN repeat-like/Quinoprotein amine dehydrogenase"/>
    <property type="match status" value="1"/>
</dbReference>
<dbReference type="PANTHER" id="PTHR30344">
    <property type="entry name" value="6-PHOSPHOGLUCONOLACTONASE-RELATED"/>
    <property type="match status" value="1"/>
</dbReference>
<name>A0AAN9UMP4_9PEZI</name>
<keyword evidence="3" id="KW-0732">Signal</keyword>
<evidence type="ECO:0000256" key="1">
    <source>
        <dbReference type="ARBA" id="ARBA00005564"/>
    </source>
</evidence>
<comment type="similarity">
    <text evidence="1">Belongs to the cycloisomerase 2 family.</text>
</comment>
<feature type="region of interest" description="Disordered" evidence="2">
    <location>
        <begin position="152"/>
        <end position="171"/>
    </location>
</feature>
<proteinExistence type="inferred from homology"/>
<evidence type="ECO:0000313" key="5">
    <source>
        <dbReference type="Proteomes" id="UP001320420"/>
    </source>
</evidence>
<dbReference type="GO" id="GO:0017057">
    <property type="term" value="F:6-phosphogluconolactonase activity"/>
    <property type="evidence" value="ECO:0007669"/>
    <property type="project" value="TreeGrafter"/>
</dbReference>
<dbReference type="InterPro" id="IPR015943">
    <property type="entry name" value="WD40/YVTN_repeat-like_dom_sf"/>
</dbReference>
<organism evidence="4 5">
    <name type="scientific">Diatrype stigma</name>
    <dbReference type="NCBI Taxonomy" id="117547"/>
    <lineage>
        <taxon>Eukaryota</taxon>
        <taxon>Fungi</taxon>
        <taxon>Dikarya</taxon>
        <taxon>Ascomycota</taxon>
        <taxon>Pezizomycotina</taxon>
        <taxon>Sordariomycetes</taxon>
        <taxon>Xylariomycetidae</taxon>
        <taxon>Xylariales</taxon>
        <taxon>Diatrypaceae</taxon>
        <taxon>Diatrype</taxon>
    </lineage>
</organism>
<reference evidence="4 5" key="1">
    <citation type="submission" date="2024-02" db="EMBL/GenBank/DDBJ databases">
        <title>De novo assembly and annotation of 12 fungi associated with fruit tree decline syndrome in Ontario, Canada.</title>
        <authorList>
            <person name="Sulman M."/>
            <person name="Ellouze W."/>
            <person name="Ilyukhin E."/>
        </authorList>
    </citation>
    <scope>NUCLEOTIDE SEQUENCE [LARGE SCALE GENOMIC DNA]</scope>
    <source>
        <strain evidence="4 5">M11/M66-122</strain>
    </source>
</reference>
<feature type="chain" id="PRO_5043055473" description="6-phosphogluconolactonase" evidence="3">
    <location>
        <begin position="26"/>
        <end position="398"/>
    </location>
</feature>